<dbReference type="InterPro" id="IPR002523">
    <property type="entry name" value="MgTranspt_CorA/ZnTranspt_ZntB"/>
</dbReference>
<feature type="region of interest" description="Disordered" evidence="5">
    <location>
        <begin position="120"/>
        <end position="192"/>
    </location>
</feature>
<dbReference type="Gene3D" id="1.20.58.340">
    <property type="entry name" value="Magnesium transport protein CorA, transmembrane region"/>
    <property type="match status" value="1"/>
</dbReference>
<dbReference type="PANTHER" id="PTHR47685">
    <property type="entry name" value="MAGNESIUM TRANSPORT PROTEIN CORA"/>
    <property type="match status" value="1"/>
</dbReference>
<dbReference type="Proteomes" id="UP001320420">
    <property type="component" value="Unassembled WGS sequence"/>
</dbReference>
<keyword evidence="8" id="KW-1185">Reference proteome</keyword>
<dbReference type="Pfam" id="PF01544">
    <property type="entry name" value="CorA"/>
    <property type="match status" value="1"/>
</dbReference>
<proteinExistence type="predicted"/>
<comment type="subcellular location">
    <subcellularLocation>
        <location evidence="1">Membrane</location>
        <topology evidence="1">Multi-pass membrane protein</topology>
    </subcellularLocation>
</comment>
<dbReference type="PANTHER" id="PTHR47685:SF1">
    <property type="entry name" value="MAGNESIUM TRANSPORT PROTEIN CORA"/>
    <property type="match status" value="1"/>
</dbReference>
<organism evidence="7 8">
    <name type="scientific">Diatrype stigma</name>
    <dbReference type="NCBI Taxonomy" id="117547"/>
    <lineage>
        <taxon>Eukaryota</taxon>
        <taxon>Fungi</taxon>
        <taxon>Dikarya</taxon>
        <taxon>Ascomycota</taxon>
        <taxon>Pezizomycotina</taxon>
        <taxon>Sordariomycetes</taxon>
        <taxon>Xylariomycetidae</taxon>
        <taxon>Xylariales</taxon>
        <taxon>Diatrypaceae</taxon>
        <taxon>Diatrype</taxon>
    </lineage>
</organism>
<accession>A0AAN9UAM9</accession>
<evidence type="ECO:0000256" key="2">
    <source>
        <dbReference type="ARBA" id="ARBA00022692"/>
    </source>
</evidence>
<keyword evidence="2 6" id="KW-0812">Transmembrane</keyword>
<dbReference type="EMBL" id="JAKJXP020000119">
    <property type="protein sequence ID" value="KAK7744416.1"/>
    <property type="molecule type" value="Genomic_DNA"/>
</dbReference>
<dbReference type="SUPFAM" id="SSF144083">
    <property type="entry name" value="Magnesium transport protein CorA, transmembrane region"/>
    <property type="match status" value="1"/>
</dbReference>
<protein>
    <submittedName>
        <fullName evidence="7">Uncharacterized protein</fullName>
    </submittedName>
</protein>
<gene>
    <name evidence="7" type="ORF">SLS62_010140</name>
</gene>
<evidence type="ECO:0000313" key="7">
    <source>
        <dbReference type="EMBL" id="KAK7744416.1"/>
    </source>
</evidence>
<evidence type="ECO:0000256" key="1">
    <source>
        <dbReference type="ARBA" id="ARBA00004141"/>
    </source>
</evidence>
<keyword evidence="4 6" id="KW-0472">Membrane</keyword>
<evidence type="ECO:0000256" key="4">
    <source>
        <dbReference type="ARBA" id="ARBA00023136"/>
    </source>
</evidence>
<feature type="compositionally biased region" description="Basic and acidic residues" evidence="5">
    <location>
        <begin position="126"/>
        <end position="145"/>
    </location>
</feature>
<dbReference type="InterPro" id="IPR050829">
    <property type="entry name" value="CorA_MIT"/>
</dbReference>
<dbReference type="InterPro" id="IPR045863">
    <property type="entry name" value="CorA_TM1_TM2"/>
</dbReference>
<dbReference type="GO" id="GO:0046873">
    <property type="term" value="F:metal ion transmembrane transporter activity"/>
    <property type="evidence" value="ECO:0007669"/>
    <property type="project" value="InterPro"/>
</dbReference>
<keyword evidence="3 6" id="KW-1133">Transmembrane helix</keyword>
<evidence type="ECO:0000313" key="8">
    <source>
        <dbReference type="Proteomes" id="UP001320420"/>
    </source>
</evidence>
<evidence type="ECO:0000256" key="6">
    <source>
        <dbReference type="SAM" id="Phobius"/>
    </source>
</evidence>
<evidence type="ECO:0000256" key="3">
    <source>
        <dbReference type="ARBA" id="ARBA00022989"/>
    </source>
</evidence>
<dbReference type="GO" id="GO:0016020">
    <property type="term" value="C:membrane"/>
    <property type="evidence" value="ECO:0007669"/>
    <property type="project" value="UniProtKB-SubCell"/>
</dbReference>
<dbReference type="AlphaFoldDB" id="A0AAN9UAM9"/>
<feature type="compositionally biased region" description="Low complexity" evidence="5">
    <location>
        <begin position="173"/>
        <end position="188"/>
    </location>
</feature>
<evidence type="ECO:0000256" key="5">
    <source>
        <dbReference type="SAM" id="MobiDB-lite"/>
    </source>
</evidence>
<comment type="caution">
    <text evidence="7">The sequence shown here is derived from an EMBL/GenBank/DDBJ whole genome shotgun (WGS) entry which is preliminary data.</text>
</comment>
<name>A0AAN9UAM9_9PEZI</name>
<reference evidence="7 8" key="1">
    <citation type="submission" date="2024-02" db="EMBL/GenBank/DDBJ databases">
        <title>De novo assembly and annotation of 12 fungi associated with fruit tree decline syndrome in Ontario, Canada.</title>
        <authorList>
            <person name="Sulman M."/>
            <person name="Ellouze W."/>
            <person name="Ilyukhin E."/>
        </authorList>
    </citation>
    <scope>NUCLEOTIDE SEQUENCE [LARGE SCALE GENOMIC DNA]</scope>
    <source>
        <strain evidence="7 8">M11/M66-122</strain>
    </source>
</reference>
<sequence length="534" mass="60614">MNTDESIEPEPFYGLKAGVIYFRKVKGKDTWVGCDSQHKSYIGRFPNQKIPMHEVFNLDNPDDNPLMQECPADEIRYFHFPANSMSWIEKAITKYYNEESKPFRKTNKLLAHEFWRGQMHGSGDALRGKDPGKRIGARVEHDGTKRGAPVHARHMRSKCFGIPRDPRPSYQDNTSNRPSSPSSRTRPNGGISFPLQPHMQEKNIALFLPYLHWEASGLQAKMTQVIHEELGHKGGKRKLDNAAKKIEITEEPRVYHIALMIVDQCSRVFFDRAKPLDERPAVMDLFAAAIGHVTEETSVAYDSLWRQLSLRPGSMHSDIMSNYFYPTLQLSSVLFKEAQDIAEELKIMKNIYTEQLKVVKDFKKHLEYPLGKIPRRGEAATFIRILQELAGNQAVLANGDVFSDDEEDRAQANSWEGTLIEAEGTLELIESRQAEIQDLEDSALHSCQQLQVLLSLVQQQISLVEAGAALQRADETAKQGRAIMAFTIVTIFFLPLGFFATFFGMNNEDINEAHWMTLKEQISYMLAPGAEEAP</sequence>
<feature type="transmembrane region" description="Helical" evidence="6">
    <location>
        <begin position="482"/>
        <end position="503"/>
    </location>
</feature>